<feature type="compositionally biased region" description="Polar residues" evidence="2">
    <location>
        <begin position="404"/>
        <end position="415"/>
    </location>
</feature>
<feature type="domain" description="C2H2-type" evidence="3">
    <location>
        <begin position="702"/>
        <end position="729"/>
    </location>
</feature>
<sequence>MSCFFNSLSDGCVTFEKCGDVIVSPQDNMIGMFCRFCSDIYTNLSEFLHHLQWMHSDVLRFTKAHNVYSMEELMSSTDTQNDVHLQANSSSSSSSDSGMPADAADATDASTGCLSSVISCTMESDAIASIVMNKNILKALATYEVDYQETKASKKTNSPKNVLQWQAEVDNCLPVADQAKDVIAEVEAMLLNSEPRAEESSAPKKPKLQSEDCSDHKLQLKQNPDFELSKPSSVDLTEKPIQSIEEHKSKRGRPQTETKNKTQKPEKPKLACDYKSYAISRSVRKREQQQRLQIIKKRIFSSLKSDFRRTNRVPFKPTKEFNIIEDHLLVKAKNIAKQKESLIRDQLAQIDRKKQISSTKLNLQLEAKTTLPVRHAKLKSESENCSNPNENHLETLTKNHAKETQSSTIEANRQKTMPARPAKTVEHSKVDTTENEKKDSANVVFETLCKKAEQNTSNRVSLNFDLSESAVEFLQSELQTSLVNADSLLELAVPNNAQCNSNASDTLPNAIPSEQQQVQKLLSTQTEQEKAEIKINSVDKDLRNDMTLLKAVGLSIIKNADFEEVKPIEFVDLIRGKAAKFANMLRQYTTVWNRKRFNTQLTQKVLKELLLLTEETNAEFQFNLDVSEVKRILNLINTWHAQQIDLKFFKKVTLSSAVEFYLQLFAFLPKINSRVYYCEWCDESNSNKSRYEKHRITHLSRYACPQCKRGFKKQGYLFNHLRTMHGLNH</sequence>
<dbReference type="OrthoDB" id="8067562at2759"/>
<evidence type="ECO:0000313" key="4">
    <source>
        <dbReference type="EMBL" id="EDW10651.2"/>
    </source>
</evidence>
<dbReference type="SMART" id="SM00355">
    <property type="entry name" value="ZnF_C2H2"/>
    <property type="match status" value="3"/>
</dbReference>
<dbReference type="InterPro" id="IPR013087">
    <property type="entry name" value="Znf_C2H2_type"/>
</dbReference>
<dbReference type="HOGENOM" id="CLU_706501_0_0_1"/>
<dbReference type="EMBL" id="CH933808">
    <property type="protein sequence ID" value="EDW10651.2"/>
    <property type="molecule type" value="Genomic_DNA"/>
</dbReference>
<feature type="region of interest" description="Disordered" evidence="2">
    <location>
        <begin position="194"/>
        <end position="269"/>
    </location>
</feature>
<organism evidence="4 5">
    <name type="scientific">Drosophila mojavensis</name>
    <name type="common">Fruit fly</name>
    <dbReference type="NCBI Taxonomy" id="7230"/>
    <lineage>
        <taxon>Eukaryota</taxon>
        <taxon>Metazoa</taxon>
        <taxon>Ecdysozoa</taxon>
        <taxon>Arthropoda</taxon>
        <taxon>Hexapoda</taxon>
        <taxon>Insecta</taxon>
        <taxon>Pterygota</taxon>
        <taxon>Neoptera</taxon>
        <taxon>Endopterygota</taxon>
        <taxon>Diptera</taxon>
        <taxon>Brachycera</taxon>
        <taxon>Muscomorpha</taxon>
        <taxon>Ephydroidea</taxon>
        <taxon>Drosophilidae</taxon>
        <taxon>Drosophila</taxon>
    </lineage>
</organism>
<keyword evidence="1" id="KW-0479">Metal-binding</keyword>
<dbReference type="InParanoid" id="B4KTS5"/>
<dbReference type="GO" id="GO:0008270">
    <property type="term" value="F:zinc ion binding"/>
    <property type="evidence" value="ECO:0007669"/>
    <property type="project" value="UniProtKB-KW"/>
</dbReference>
<dbReference type="SUPFAM" id="SSF57667">
    <property type="entry name" value="beta-beta-alpha zinc fingers"/>
    <property type="match status" value="1"/>
</dbReference>
<gene>
    <name evidence="4" type="primary">Dmoj\GI18435</name>
    <name evidence="4" type="ORF">Dmoj_GI18435</name>
</gene>
<proteinExistence type="predicted"/>
<dbReference type="KEGG" id="dmo:Dmoj_GI18435"/>
<dbReference type="eggNOG" id="ENOG502T9CV">
    <property type="taxonomic scope" value="Eukaryota"/>
</dbReference>
<evidence type="ECO:0000259" key="3">
    <source>
        <dbReference type="PROSITE" id="PS50157"/>
    </source>
</evidence>
<feature type="region of interest" description="Disordered" evidence="2">
    <location>
        <begin position="84"/>
        <end position="105"/>
    </location>
</feature>
<reference evidence="4 5" key="1">
    <citation type="journal article" date="2007" name="Nature">
        <title>Evolution of genes and genomes on the Drosophila phylogeny.</title>
        <authorList>
            <consortium name="Drosophila 12 Genomes Consortium"/>
            <person name="Clark A.G."/>
            <person name="Eisen M.B."/>
            <person name="Smith D.R."/>
            <person name="Bergman C.M."/>
            <person name="Oliver B."/>
            <person name="Markow T.A."/>
            <person name="Kaufman T.C."/>
            <person name="Kellis M."/>
            <person name="Gelbart W."/>
            <person name="Iyer V.N."/>
            <person name="Pollard D.A."/>
            <person name="Sackton T.B."/>
            <person name="Larracuente A.M."/>
            <person name="Singh N.D."/>
            <person name="Abad J.P."/>
            <person name="Abt D.N."/>
            <person name="Adryan B."/>
            <person name="Aguade M."/>
            <person name="Akashi H."/>
            <person name="Anderson W.W."/>
            <person name="Aquadro C.F."/>
            <person name="Ardell D.H."/>
            <person name="Arguello R."/>
            <person name="Artieri C.G."/>
            <person name="Barbash D.A."/>
            <person name="Barker D."/>
            <person name="Barsanti P."/>
            <person name="Batterham P."/>
            <person name="Batzoglou S."/>
            <person name="Begun D."/>
            <person name="Bhutkar A."/>
            <person name="Blanco E."/>
            <person name="Bosak S.A."/>
            <person name="Bradley R.K."/>
            <person name="Brand A.D."/>
            <person name="Brent M.R."/>
            <person name="Brooks A.N."/>
            <person name="Brown R.H."/>
            <person name="Butlin R.K."/>
            <person name="Caggese C."/>
            <person name="Calvi B.R."/>
            <person name="Bernardo de Carvalho A."/>
            <person name="Caspi A."/>
            <person name="Castrezana S."/>
            <person name="Celniker S.E."/>
            <person name="Chang J.L."/>
            <person name="Chapple C."/>
            <person name="Chatterji S."/>
            <person name="Chinwalla A."/>
            <person name="Civetta A."/>
            <person name="Clifton S.W."/>
            <person name="Comeron J.M."/>
            <person name="Costello J.C."/>
            <person name="Coyne J.A."/>
            <person name="Daub J."/>
            <person name="David R.G."/>
            <person name="Delcher A.L."/>
            <person name="Delehaunty K."/>
            <person name="Do C.B."/>
            <person name="Ebling H."/>
            <person name="Edwards K."/>
            <person name="Eickbush T."/>
            <person name="Evans J.D."/>
            <person name="Filipski A."/>
            <person name="Findeiss S."/>
            <person name="Freyhult E."/>
            <person name="Fulton L."/>
            <person name="Fulton R."/>
            <person name="Garcia A.C."/>
            <person name="Gardiner A."/>
            <person name="Garfield D.A."/>
            <person name="Garvin B.E."/>
            <person name="Gibson G."/>
            <person name="Gilbert D."/>
            <person name="Gnerre S."/>
            <person name="Godfrey J."/>
            <person name="Good R."/>
            <person name="Gotea V."/>
            <person name="Gravely B."/>
            <person name="Greenberg A.J."/>
            <person name="Griffiths-Jones S."/>
            <person name="Gross S."/>
            <person name="Guigo R."/>
            <person name="Gustafson E.A."/>
            <person name="Haerty W."/>
            <person name="Hahn M.W."/>
            <person name="Halligan D.L."/>
            <person name="Halpern A.L."/>
            <person name="Halter G.M."/>
            <person name="Han M.V."/>
            <person name="Heger A."/>
            <person name="Hillier L."/>
            <person name="Hinrichs A.S."/>
            <person name="Holmes I."/>
            <person name="Hoskins R.A."/>
            <person name="Hubisz M.J."/>
            <person name="Hultmark D."/>
            <person name="Huntley M.A."/>
            <person name="Jaffe D.B."/>
            <person name="Jagadeeshan S."/>
            <person name="Jeck W.R."/>
            <person name="Johnson J."/>
            <person name="Jones C.D."/>
            <person name="Jordan W.C."/>
            <person name="Karpen G.H."/>
            <person name="Kataoka E."/>
            <person name="Keightley P.D."/>
            <person name="Kheradpour P."/>
            <person name="Kirkness E.F."/>
            <person name="Koerich L.B."/>
            <person name="Kristiansen K."/>
            <person name="Kudrna D."/>
            <person name="Kulathinal R.J."/>
            <person name="Kumar S."/>
            <person name="Kwok R."/>
            <person name="Lander E."/>
            <person name="Langley C.H."/>
            <person name="Lapoint R."/>
            <person name="Lazzaro B.P."/>
            <person name="Lee S.J."/>
            <person name="Levesque L."/>
            <person name="Li R."/>
            <person name="Lin C.F."/>
            <person name="Lin M.F."/>
            <person name="Lindblad-Toh K."/>
            <person name="Llopart A."/>
            <person name="Long M."/>
            <person name="Low L."/>
            <person name="Lozovsky E."/>
            <person name="Lu J."/>
            <person name="Luo M."/>
            <person name="Machado C.A."/>
            <person name="Makalowski W."/>
            <person name="Marzo M."/>
            <person name="Matsuda M."/>
            <person name="Matzkin L."/>
            <person name="McAllister B."/>
            <person name="McBride C.S."/>
            <person name="McKernan B."/>
            <person name="McKernan K."/>
            <person name="Mendez-Lago M."/>
            <person name="Minx P."/>
            <person name="Mollenhauer M.U."/>
            <person name="Montooth K."/>
            <person name="Mount S.M."/>
            <person name="Mu X."/>
            <person name="Myers E."/>
            <person name="Negre B."/>
            <person name="Newfeld S."/>
            <person name="Nielsen R."/>
            <person name="Noor M.A."/>
            <person name="O'Grady P."/>
            <person name="Pachter L."/>
            <person name="Papaceit M."/>
            <person name="Parisi M.J."/>
            <person name="Parisi M."/>
            <person name="Parts L."/>
            <person name="Pedersen J.S."/>
            <person name="Pesole G."/>
            <person name="Phillippy A.M."/>
            <person name="Ponting C.P."/>
            <person name="Pop M."/>
            <person name="Porcelli D."/>
            <person name="Powell J.R."/>
            <person name="Prohaska S."/>
            <person name="Pruitt K."/>
            <person name="Puig M."/>
            <person name="Quesneville H."/>
            <person name="Ram K.R."/>
            <person name="Rand D."/>
            <person name="Rasmussen M.D."/>
            <person name="Reed L.K."/>
            <person name="Reenan R."/>
            <person name="Reily A."/>
            <person name="Remington K.A."/>
            <person name="Rieger T.T."/>
            <person name="Ritchie M.G."/>
            <person name="Robin C."/>
            <person name="Rogers Y.H."/>
            <person name="Rohde C."/>
            <person name="Rozas J."/>
            <person name="Rubenfield M.J."/>
            <person name="Ruiz A."/>
            <person name="Russo S."/>
            <person name="Salzberg S.L."/>
            <person name="Sanchez-Gracia A."/>
            <person name="Saranga D.J."/>
            <person name="Sato H."/>
            <person name="Schaeffer S.W."/>
            <person name="Schatz M.C."/>
            <person name="Schlenke T."/>
            <person name="Schwartz R."/>
            <person name="Segarra C."/>
            <person name="Singh R.S."/>
            <person name="Sirot L."/>
            <person name="Sirota M."/>
            <person name="Sisneros N.B."/>
            <person name="Smith C.D."/>
            <person name="Smith T.F."/>
            <person name="Spieth J."/>
            <person name="Stage D.E."/>
            <person name="Stark A."/>
            <person name="Stephan W."/>
            <person name="Strausberg R.L."/>
            <person name="Strempel S."/>
            <person name="Sturgill D."/>
            <person name="Sutton G."/>
            <person name="Sutton G.G."/>
            <person name="Tao W."/>
            <person name="Teichmann S."/>
            <person name="Tobari Y.N."/>
            <person name="Tomimura Y."/>
            <person name="Tsolas J.M."/>
            <person name="Valente V.L."/>
            <person name="Venter E."/>
            <person name="Venter J.C."/>
            <person name="Vicario S."/>
            <person name="Vieira F.G."/>
            <person name="Vilella A.J."/>
            <person name="Villasante A."/>
            <person name="Walenz B."/>
            <person name="Wang J."/>
            <person name="Wasserman M."/>
            <person name="Watts T."/>
            <person name="Wilson D."/>
            <person name="Wilson R.K."/>
            <person name="Wing R.A."/>
            <person name="Wolfner M.F."/>
            <person name="Wong A."/>
            <person name="Wong G.K."/>
            <person name="Wu C.I."/>
            <person name="Wu G."/>
            <person name="Yamamoto D."/>
            <person name="Yang H.P."/>
            <person name="Yang S.P."/>
            <person name="Yorke J.A."/>
            <person name="Yoshida K."/>
            <person name="Zdobnov E."/>
            <person name="Zhang P."/>
            <person name="Zhang Y."/>
            <person name="Zimin A.V."/>
            <person name="Baldwin J."/>
            <person name="Abdouelleil A."/>
            <person name="Abdulkadir J."/>
            <person name="Abebe A."/>
            <person name="Abera B."/>
            <person name="Abreu J."/>
            <person name="Acer S.C."/>
            <person name="Aftuck L."/>
            <person name="Alexander A."/>
            <person name="An P."/>
            <person name="Anderson E."/>
            <person name="Anderson S."/>
            <person name="Arachi H."/>
            <person name="Azer M."/>
            <person name="Bachantsang P."/>
            <person name="Barry A."/>
            <person name="Bayul T."/>
            <person name="Berlin A."/>
            <person name="Bessette D."/>
            <person name="Bloom T."/>
            <person name="Blye J."/>
            <person name="Boguslavskiy L."/>
            <person name="Bonnet C."/>
            <person name="Boukhgalter B."/>
            <person name="Bourzgui I."/>
            <person name="Brown A."/>
            <person name="Cahill P."/>
            <person name="Channer S."/>
            <person name="Cheshatsang Y."/>
            <person name="Chuda L."/>
            <person name="Citroen M."/>
            <person name="Collymore A."/>
            <person name="Cooke P."/>
            <person name="Costello M."/>
            <person name="D'Aco K."/>
            <person name="Daza R."/>
            <person name="De Haan G."/>
            <person name="DeGray S."/>
            <person name="DeMaso C."/>
            <person name="Dhargay N."/>
            <person name="Dooley K."/>
            <person name="Dooley E."/>
            <person name="Doricent M."/>
            <person name="Dorje P."/>
            <person name="Dorjee K."/>
            <person name="Dupes A."/>
            <person name="Elong R."/>
            <person name="Falk J."/>
            <person name="Farina A."/>
            <person name="Faro S."/>
            <person name="Ferguson D."/>
            <person name="Fisher S."/>
            <person name="Foley C.D."/>
            <person name="Franke A."/>
            <person name="Friedrich D."/>
            <person name="Gadbois L."/>
            <person name="Gearin G."/>
            <person name="Gearin C.R."/>
            <person name="Giannoukos G."/>
            <person name="Goode T."/>
            <person name="Graham J."/>
            <person name="Grandbois E."/>
            <person name="Grewal S."/>
            <person name="Gyaltsen K."/>
            <person name="Hafez N."/>
            <person name="Hagos B."/>
            <person name="Hall J."/>
            <person name="Henson C."/>
            <person name="Hollinger A."/>
            <person name="Honan T."/>
            <person name="Huard M.D."/>
            <person name="Hughes L."/>
            <person name="Hurhula B."/>
            <person name="Husby M.E."/>
            <person name="Kamat A."/>
            <person name="Kanga B."/>
            <person name="Kashin S."/>
            <person name="Khazanovich D."/>
            <person name="Kisner P."/>
            <person name="Lance K."/>
            <person name="Lara M."/>
            <person name="Lee W."/>
            <person name="Lennon N."/>
            <person name="Letendre F."/>
            <person name="LeVine R."/>
            <person name="Lipovsky A."/>
            <person name="Liu X."/>
            <person name="Liu J."/>
            <person name="Liu S."/>
            <person name="Lokyitsang T."/>
            <person name="Lokyitsang Y."/>
            <person name="Lubonja R."/>
            <person name="Lui A."/>
            <person name="MacDonald P."/>
            <person name="Magnisalis V."/>
            <person name="Maru K."/>
            <person name="Matthews C."/>
            <person name="McCusker W."/>
            <person name="McDonough S."/>
            <person name="Mehta T."/>
            <person name="Meldrim J."/>
            <person name="Meneus L."/>
            <person name="Mihai O."/>
            <person name="Mihalev A."/>
            <person name="Mihova T."/>
            <person name="Mittelman R."/>
            <person name="Mlenga V."/>
            <person name="Montmayeur A."/>
            <person name="Mulrain L."/>
            <person name="Navidi A."/>
            <person name="Naylor J."/>
            <person name="Negash T."/>
            <person name="Nguyen T."/>
            <person name="Nguyen N."/>
            <person name="Nicol R."/>
            <person name="Norbu C."/>
            <person name="Norbu N."/>
            <person name="Novod N."/>
            <person name="O'Neill B."/>
            <person name="Osman S."/>
            <person name="Markiewicz E."/>
            <person name="Oyono O.L."/>
            <person name="Patti C."/>
            <person name="Phunkhang P."/>
            <person name="Pierre F."/>
            <person name="Priest M."/>
            <person name="Raghuraman S."/>
            <person name="Rege F."/>
            <person name="Reyes R."/>
            <person name="Rise C."/>
            <person name="Rogov P."/>
            <person name="Ross K."/>
            <person name="Ryan E."/>
            <person name="Settipalli S."/>
            <person name="Shea T."/>
            <person name="Sherpa N."/>
            <person name="Shi L."/>
            <person name="Shih D."/>
            <person name="Sparrow T."/>
            <person name="Spaulding J."/>
            <person name="Stalker J."/>
            <person name="Stange-Thomann N."/>
            <person name="Stavropoulos S."/>
            <person name="Stone C."/>
            <person name="Strader C."/>
            <person name="Tesfaye S."/>
            <person name="Thomson T."/>
            <person name="Thoulutsang Y."/>
            <person name="Thoulutsang D."/>
            <person name="Topham K."/>
            <person name="Topping I."/>
            <person name="Tsamla T."/>
            <person name="Vassiliev H."/>
            <person name="Vo A."/>
            <person name="Wangchuk T."/>
            <person name="Wangdi T."/>
            <person name="Weiand M."/>
            <person name="Wilkinson J."/>
            <person name="Wilson A."/>
            <person name="Yadav S."/>
            <person name="Young G."/>
            <person name="Yu Q."/>
            <person name="Zembek L."/>
            <person name="Zhong D."/>
            <person name="Zimmer A."/>
            <person name="Zwirko Z."/>
            <person name="Jaffe D.B."/>
            <person name="Alvarez P."/>
            <person name="Brockman W."/>
            <person name="Butler J."/>
            <person name="Chin C."/>
            <person name="Gnerre S."/>
            <person name="Grabherr M."/>
            <person name="Kleber M."/>
            <person name="Mauceli E."/>
            <person name="MacCallum I."/>
        </authorList>
    </citation>
    <scope>NUCLEOTIDE SEQUENCE [LARGE SCALE GENOMIC DNA]</scope>
    <source>
        <strain evidence="5">Tucson 15081-1352.22</strain>
    </source>
</reference>
<evidence type="ECO:0000256" key="2">
    <source>
        <dbReference type="SAM" id="MobiDB-lite"/>
    </source>
</evidence>
<feature type="compositionally biased region" description="Basic and acidic residues" evidence="2">
    <location>
        <begin position="195"/>
        <end position="218"/>
    </location>
</feature>
<evidence type="ECO:0000256" key="1">
    <source>
        <dbReference type="PROSITE-ProRule" id="PRU00042"/>
    </source>
</evidence>
<keyword evidence="1" id="KW-0863">Zinc-finger</keyword>
<keyword evidence="1" id="KW-0862">Zinc</keyword>
<feature type="region of interest" description="Disordered" evidence="2">
    <location>
        <begin position="400"/>
        <end position="437"/>
    </location>
</feature>
<feature type="compositionally biased region" description="Low complexity" evidence="2">
    <location>
        <begin position="89"/>
        <end position="105"/>
    </location>
</feature>
<feature type="compositionally biased region" description="Basic and acidic residues" evidence="2">
    <location>
        <begin position="244"/>
        <end position="269"/>
    </location>
</feature>
<protein>
    <recommendedName>
        <fullName evidence="3">C2H2-type domain-containing protein</fullName>
    </recommendedName>
</protein>
<keyword evidence="5" id="KW-1185">Reference proteome</keyword>
<dbReference type="InterPro" id="IPR036236">
    <property type="entry name" value="Znf_C2H2_sf"/>
</dbReference>
<dbReference type="Gene3D" id="3.30.160.60">
    <property type="entry name" value="Classic Zinc Finger"/>
    <property type="match status" value="1"/>
</dbReference>
<dbReference type="PROSITE" id="PS00028">
    <property type="entry name" value="ZINC_FINGER_C2H2_1"/>
    <property type="match status" value="2"/>
</dbReference>
<dbReference type="FunCoup" id="B4KTS5">
    <property type="interactions" value="179"/>
</dbReference>
<dbReference type="Proteomes" id="UP000009192">
    <property type="component" value="Unassembled WGS sequence"/>
</dbReference>
<feature type="compositionally biased region" description="Basic and acidic residues" evidence="2">
    <location>
        <begin position="423"/>
        <end position="437"/>
    </location>
</feature>
<dbReference type="AlphaFoldDB" id="B4KTS5"/>
<name>B4KTS5_DROMO</name>
<evidence type="ECO:0000313" key="5">
    <source>
        <dbReference type="Proteomes" id="UP000009192"/>
    </source>
</evidence>
<dbReference type="PROSITE" id="PS50157">
    <property type="entry name" value="ZINC_FINGER_C2H2_2"/>
    <property type="match status" value="1"/>
</dbReference>
<accession>B4KTS5</accession>